<dbReference type="STRING" id="1513793.SAMN06296036_107263"/>
<dbReference type="RefSeq" id="WP_143478173.1">
    <property type="nucleotide sequence ID" value="NZ_FWZT01000007.1"/>
</dbReference>
<dbReference type="Proteomes" id="UP000192907">
    <property type="component" value="Unassembled WGS sequence"/>
</dbReference>
<organism evidence="1 2">
    <name type="scientific">Pseudobacteriovorax antillogorgiicola</name>
    <dbReference type="NCBI Taxonomy" id="1513793"/>
    <lineage>
        <taxon>Bacteria</taxon>
        <taxon>Pseudomonadati</taxon>
        <taxon>Bdellovibrionota</taxon>
        <taxon>Oligoflexia</taxon>
        <taxon>Oligoflexales</taxon>
        <taxon>Pseudobacteriovoracaceae</taxon>
        <taxon>Pseudobacteriovorax</taxon>
    </lineage>
</organism>
<proteinExistence type="predicted"/>
<sequence>MERLERVLRRAKQLVEWLERILRTDKQLERLESVLRPSNLLSLILLLSSYVVLSTHQNRQDILDLKQDIRHLKEDLKQENWHLKNSIERLKYSVGEESEYGVKPGCDGKGNCK</sequence>
<dbReference type="AlphaFoldDB" id="A0A1Y6BQL9"/>
<dbReference type="EMBL" id="FWZT01000007">
    <property type="protein sequence ID" value="SMF23032.1"/>
    <property type="molecule type" value="Genomic_DNA"/>
</dbReference>
<gene>
    <name evidence="1" type="ORF">SAMN06296036_107263</name>
</gene>
<protein>
    <submittedName>
        <fullName evidence="1">Uncharacterized protein</fullName>
    </submittedName>
</protein>
<accession>A0A1Y6BQL9</accession>
<keyword evidence="2" id="KW-1185">Reference proteome</keyword>
<evidence type="ECO:0000313" key="2">
    <source>
        <dbReference type="Proteomes" id="UP000192907"/>
    </source>
</evidence>
<reference evidence="2" key="1">
    <citation type="submission" date="2017-04" db="EMBL/GenBank/DDBJ databases">
        <authorList>
            <person name="Varghese N."/>
            <person name="Submissions S."/>
        </authorList>
    </citation>
    <scope>NUCLEOTIDE SEQUENCE [LARGE SCALE GENOMIC DNA]</scope>
    <source>
        <strain evidence="2">RKEM611</strain>
    </source>
</reference>
<evidence type="ECO:0000313" key="1">
    <source>
        <dbReference type="EMBL" id="SMF23032.1"/>
    </source>
</evidence>
<name>A0A1Y6BQL9_9BACT</name>